<dbReference type="InterPro" id="IPR005226">
    <property type="entry name" value="UPF0014_fam"/>
</dbReference>
<evidence type="ECO:0000313" key="8">
    <source>
        <dbReference type="Proteomes" id="UP001479436"/>
    </source>
</evidence>
<dbReference type="PANTHER" id="PTHR30028:SF0">
    <property type="entry name" value="PROTEIN ALUMINUM SENSITIVE 3"/>
    <property type="match status" value="1"/>
</dbReference>
<reference evidence="7 8" key="1">
    <citation type="submission" date="2023-04" db="EMBL/GenBank/DDBJ databases">
        <title>Genome of Basidiobolus ranarum AG-B5.</title>
        <authorList>
            <person name="Stajich J.E."/>
            <person name="Carter-House D."/>
            <person name="Gryganskyi A."/>
        </authorList>
    </citation>
    <scope>NUCLEOTIDE SEQUENCE [LARGE SCALE GENOMIC DNA]</scope>
    <source>
        <strain evidence="7 8">AG-B5</strain>
    </source>
</reference>
<name>A0ABR2WEZ9_9FUNG</name>
<evidence type="ECO:0000256" key="6">
    <source>
        <dbReference type="SAM" id="Phobius"/>
    </source>
</evidence>
<sequence length="320" mass="34437">MEAGPQPEEPLAWSNVAIAAALLLINGIISIYMGLNLEWSLIISGTRSIVQLTLMGMVLEDVFKTRNPFVIFGMATVLVLLGAYETTFNKSKRRHTGMFLSVLVSMFSSTLLIGLIGNAFAMNVSPVWTAHKFIPTLGMLLGNCMTGMALGISSCLTQFCDNKERLEMTLGLGATRWEAGRPVAVEAIRVAMLPTINSMSVMGLISIPGMMTGQILGGAPVMDAVKYQQIIMFMIAASTSLGTLGAVLTCIVICLDSNHRLRLDRIYNAGKGSNSGWTLFKNIFPTSKARSSEPENKALLAKVRSYGGLSERGASTSVQI</sequence>
<evidence type="ECO:0000256" key="2">
    <source>
        <dbReference type="ARBA" id="ARBA00005268"/>
    </source>
</evidence>
<comment type="caution">
    <text evidence="7">The sequence shown here is derived from an EMBL/GenBank/DDBJ whole genome shotgun (WGS) entry which is preliminary data.</text>
</comment>
<keyword evidence="3 6" id="KW-0812">Transmembrane</keyword>
<feature type="transmembrane region" description="Helical" evidence="6">
    <location>
        <begin position="230"/>
        <end position="255"/>
    </location>
</feature>
<evidence type="ECO:0000256" key="1">
    <source>
        <dbReference type="ARBA" id="ARBA00004141"/>
    </source>
</evidence>
<accession>A0ABR2WEZ9</accession>
<dbReference type="Proteomes" id="UP001479436">
    <property type="component" value="Unassembled WGS sequence"/>
</dbReference>
<keyword evidence="8" id="KW-1185">Reference proteome</keyword>
<dbReference type="PANTHER" id="PTHR30028">
    <property type="entry name" value="UPF0014 INNER MEMBRANE PROTEIN YBBM-RELATED"/>
    <property type="match status" value="1"/>
</dbReference>
<feature type="transmembrane region" description="Helical" evidence="6">
    <location>
        <begin position="65"/>
        <end position="84"/>
    </location>
</feature>
<evidence type="ECO:0000256" key="3">
    <source>
        <dbReference type="ARBA" id="ARBA00022692"/>
    </source>
</evidence>
<evidence type="ECO:0000256" key="5">
    <source>
        <dbReference type="ARBA" id="ARBA00023136"/>
    </source>
</evidence>
<gene>
    <name evidence="7" type="ORF">K7432_016268</name>
</gene>
<proteinExistence type="inferred from homology"/>
<evidence type="ECO:0000313" key="7">
    <source>
        <dbReference type="EMBL" id="KAK9760078.1"/>
    </source>
</evidence>
<feature type="transmembrane region" description="Helical" evidence="6">
    <location>
        <begin position="133"/>
        <end position="156"/>
    </location>
</feature>
<feature type="transmembrane region" description="Helical" evidence="6">
    <location>
        <begin position="96"/>
        <end position="121"/>
    </location>
</feature>
<keyword evidence="4 6" id="KW-1133">Transmembrane helix</keyword>
<feature type="transmembrane region" description="Helical" evidence="6">
    <location>
        <begin position="190"/>
        <end position="210"/>
    </location>
</feature>
<organism evidence="7 8">
    <name type="scientific">Basidiobolus ranarum</name>
    <dbReference type="NCBI Taxonomy" id="34480"/>
    <lineage>
        <taxon>Eukaryota</taxon>
        <taxon>Fungi</taxon>
        <taxon>Fungi incertae sedis</taxon>
        <taxon>Zoopagomycota</taxon>
        <taxon>Entomophthoromycotina</taxon>
        <taxon>Basidiobolomycetes</taxon>
        <taxon>Basidiobolales</taxon>
        <taxon>Basidiobolaceae</taxon>
        <taxon>Basidiobolus</taxon>
    </lineage>
</organism>
<protein>
    <submittedName>
        <fullName evidence="7">Uncharacterized protein</fullName>
    </submittedName>
</protein>
<feature type="transmembrane region" description="Helical" evidence="6">
    <location>
        <begin position="12"/>
        <end position="32"/>
    </location>
</feature>
<evidence type="ECO:0000256" key="4">
    <source>
        <dbReference type="ARBA" id="ARBA00022989"/>
    </source>
</evidence>
<dbReference type="Pfam" id="PF03649">
    <property type="entry name" value="UPF0014"/>
    <property type="match status" value="1"/>
</dbReference>
<comment type="similarity">
    <text evidence="2">Belongs to the UPF0014 family.</text>
</comment>
<keyword evidence="5 6" id="KW-0472">Membrane</keyword>
<comment type="subcellular location">
    <subcellularLocation>
        <location evidence="1">Membrane</location>
        <topology evidence="1">Multi-pass membrane protein</topology>
    </subcellularLocation>
</comment>
<dbReference type="EMBL" id="JASJQH010002585">
    <property type="protein sequence ID" value="KAK9760078.1"/>
    <property type="molecule type" value="Genomic_DNA"/>
</dbReference>